<evidence type="ECO:0000259" key="8">
    <source>
        <dbReference type="Pfam" id="PF00733"/>
    </source>
</evidence>
<keyword evidence="11" id="KW-1185">Reference proteome</keyword>
<keyword evidence="10" id="KW-0436">Ligase</keyword>
<evidence type="ECO:0000313" key="10">
    <source>
        <dbReference type="EMBL" id="MBA8887114.1"/>
    </source>
</evidence>
<keyword evidence="4" id="KW-0547">Nucleotide-binding</keyword>
<dbReference type="InterPro" id="IPR014729">
    <property type="entry name" value="Rossmann-like_a/b/a_fold"/>
</dbReference>
<keyword evidence="5" id="KW-0067">ATP-binding</keyword>
<dbReference type="Proteomes" id="UP000550401">
    <property type="component" value="Unassembled WGS sequence"/>
</dbReference>
<dbReference type="GO" id="GO:0005524">
    <property type="term" value="F:ATP binding"/>
    <property type="evidence" value="ECO:0007669"/>
    <property type="project" value="UniProtKB-KW"/>
</dbReference>
<gene>
    <name evidence="10" type="ORF">FHW12_001328</name>
</gene>
<comment type="caution">
    <text evidence="10">The sequence shown here is derived from an EMBL/GenBank/DDBJ whole genome shotgun (WGS) entry which is preliminary data.</text>
</comment>
<proteinExistence type="inferred from homology"/>
<dbReference type="Pfam" id="PF13537">
    <property type="entry name" value="GATase_7"/>
    <property type="match status" value="1"/>
</dbReference>
<evidence type="ECO:0000256" key="7">
    <source>
        <dbReference type="PIRSR" id="PIRSR001589-3"/>
    </source>
</evidence>
<evidence type="ECO:0000313" key="11">
    <source>
        <dbReference type="Proteomes" id="UP000550401"/>
    </source>
</evidence>
<dbReference type="InterPro" id="IPR001962">
    <property type="entry name" value="Asn_synthase"/>
</dbReference>
<dbReference type="GO" id="GO:0006529">
    <property type="term" value="P:asparagine biosynthetic process"/>
    <property type="evidence" value="ECO:0007669"/>
    <property type="project" value="InterPro"/>
</dbReference>
<dbReference type="PANTHER" id="PTHR43284">
    <property type="entry name" value="ASPARAGINE SYNTHETASE (GLUTAMINE-HYDROLYZING)"/>
    <property type="match status" value="1"/>
</dbReference>
<dbReference type="EMBL" id="JACGXL010000002">
    <property type="protein sequence ID" value="MBA8887114.1"/>
    <property type="molecule type" value="Genomic_DNA"/>
</dbReference>
<dbReference type="InterPro" id="IPR051786">
    <property type="entry name" value="ASN_synthetase/amidase"/>
</dbReference>
<dbReference type="PANTHER" id="PTHR43284:SF1">
    <property type="entry name" value="ASPARAGINE SYNTHETASE"/>
    <property type="match status" value="1"/>
</dbReference>
<dbReference type="CDD" id="cd01991">
    <property type="entry name" value="Asn_synthase_B_C"/>
    <property type="match status" value="1"/>
</dbReference>
<dbReference type="PIRSF" id="PIRSF001589">
    <property type="entry name" value="Asn_synthetase_glu-h"/>
    <property type="match status" value="1"/>
</dbReference>
<dbReference type="Gene3D" id="3.60.20.10">
    <property type="entry name" value="Glutamine Phosphoribosylpyrophosphate, subunit 1, domain 1"/>
    <property type="match status" value="1"/>
</dbReference>
<dbReference type="SUPFAM" id="SSF52402">
    <property type="entry name" value="Adenine nucleotide alpha hydrolases-like"/>
    <property type="match status" value="1"/>
</dbReference>
<comment type="pathway">
    <text evidence="1">Amino-acid biosynthesis; L-asparagine biosynthesis; L-asparagine from L-aspartate (L-Gln route): step 1/1.</text>
</comment>
<dbReference type="InterPro" id="IPR017932">
    <property type="entry name" value="GATase_2_dom"/>
</dbReference>
<comment type="similarity">
    <text evidence="2">Belongs to the asparagine synthetase family.</text>
</comment>
<comment type="catalytic activity">
    <reaction evidence="6">
        <text>L-aspartate + L-glutamine + ATP + H2O = L-asparagine + L-glutamate + AMP + diphosphate + H(+)</text>
        <dbReference type="Rhea" id="RHEA:12228"/>
        <dbReference type="ChEBI" id="CHEBI:15377"/>
        <dbReference type="ChEBI" id="CHEBI:15378"/>
        <dbReference type="ChEBI" id="CHEBI:29985"/>
        <dbReference type="ChEBI" id="CHEBI:29991"/>
        <dbReference type="ChEBI" id="CHEBI:30616"/>
        <dbReference type="ChEBI" id="CHEBI:33019"/>
        <dbReference type="ChEBI" id="CHEBI:58048"/>
        <dbReference type="ChEBI" id="CHEBI:58359"/>
        <dbReference type="ChEBI" id="CHEBI:456215"/>
        <dbReference type="EC" id="6.3.5.4"/>
    </reaction>
</comment>
<dbReference type="AlphaFoldDB" id="A0A839F492"/>
<evidence type="ECO:0000256" key="2">
    <source>
        <dbReference type="ARBA" id="ARBA00005752"/>
    </source>
</evidence>
<dbReference type="Gene3D" id="3.40.50.620">
    <property type="entry name" value="HUPs"/>
    <property type="match status" value="1"/>
</dbReference>
<evidence type="ECO:0000256" key="4">
    <source>
        <dbReference type="ARBA" id="ARBA00022741"/>
    </source>
</evidence>
<sequence length="597" mass="65534">MPVVTDPASVIGDFACALGPAAARALVVPAGYASSVEGDVHIATRGAVRRGEAAGVRWLALADLVEGRCDDGVAALDGEPPHARWRGRFAQLAWSADGRRMVALTDHFSTLPLYVLERDGTVLFASDLRLILASPLCTREVDPLAIYHYLNFAYVPAPLTICAGVQHLTPGTRYAWDGAHGRSTRYWLPAYAEDLRGSDDQLARALREQIVASVHDHRPSDARSWGCFLSGGTDSSSIVSILASERPGAKVRSFSIGFAEEGYDELGYAELVARTVGAEPYTARVSRGEAVALLERVVDAWDQPFGDASAVPTLACAALAATQSVDTLLAGDGGDEIYGGNERYAKDQVMETFHRLPAPLKALARGVGRIAGRSSSHFLNRVDNFTRRASLPNPDRFYTDDSFGSDDYDDLLTPAFRARVPRDASLDFMREVYALGGSAGPLHRIMRLDLAMAIAQNDLYKVHGACRAHGISARYPYLDPRLVAWTGRLPPSYKVRGTTKRYLFKQAMVGILPDDVLRKKKQGFGLPVAVWLRNDPVFQGFVRDVLFDPRSLARGMFERAFVERLLAEHARGSWDHSRGIWQLVVLELWLRRHFDAA</sequence>
<feature type="domain" description="Asparagine synthetase" evidence="8">
    <location>
        <begin position="206"/>
        <end position="591"/>
    </location>
</feature>
<evidence type="ECO:0000256" key="3">
    <source>
        <dbReference type="ARBA" id="ARBA00012737"/>
    </source>
</evidence>
<dbReference type="InterPro" id="IPR029055">
    <property type="entry name" value="Ntn_hydrolases_N"/>
</dbReference>
<evidence type="ECO:0000256" key="6">
    <source>
        <dbReference type="ARBA" id="ARBA00048741"/>
    </source>
</evidence>
<reference evidence="10 11" key="1">
    <citation type="submission" date="2020-07" db="EMBL/GenBank/DDBJ databases">
        <title>Genomic Encyclopedia of Type Strains, Phase IV (KMG-V): Genome sequencing to study the core and pangenomes of soil and plant-associated prokaryotes.</title>
        <authorList>
            <person name="Whitman W."/>
        </authorList>
    </citation>
    <scope>NUCLEOTIDE SEQUENCE [LARGE SCALE GENOMIC DNA]</scope>
    <source>
        <strain evidence="10 11">RH2WT43</strain>
    </source>
</reference>
<evidence type="ECO:0000256" key="1">
    <source>
        <dbReference type="ARBA" id="ARBA00005187"/>
    </source>
</evidence>
<accession>A0A839F492</accession>
<dbReference type="RefSeq" id="WP_182530212.1">
    <property type="nucleotide sequence ID" value="NZ_JACGXL010000002.1"/>
</dbReference>
<dbReference type="Pfam" id="PF00733">
    <property type="entry name" value="Asn_synthase"/>
    <property type="match status" value="1"/>
</dbReference>
<evidence type="ECO:0000256" key="5">
    <source>
        <dbReference type="ARBA" id="ARBA00022840"/>
    </source>
</evidence>
<dbReference type="InterPro" id="IPR006426">
    <property type="entry name" value="Asn_synth_AEB"/>
</dbReference>
<feature type="site" description="Important for beta-aspartyl-AMP intermediate formation" evidence="7">
    <location>
        <position position="332"/>
    </location>
</feature>
<dbReference type="GO" id="GO:0004066">
    <property type="term" value="F:asparagine synthase (glutamine-hydrolyzing) activity"/>
    <property type="evidence" value="ECO:0007669"/>
    <property type="project" value="UniProtKB-EC"/>
</dbReference>
<evidence type="ECO:0000259" key="9">
    <source>
        <dbReference type="Pfam" id="PF13537"/>
    </source>
</evidence>
<feature type="domain" description="Glutamine amidotransferase type-2" evidence="9">
    <location>
        <begin position="83"/>
        <end position="132"/>
    </location>
</feature>
<organism evidence="10 11">
    <name type="scientific">Dokdonella fugitiva</name>
    <dbReference type="NCBI Taxonomy" id="328517"/>
    <lineage>
        <taxon>Bacteria</taxon>
        <taxon>Pseudomonadati</taxon>
        <taxon>Pseudomonadota</taxon>
        <taxon>Gammaproteobacteria</taxon>
        <taxon>Lysobacterales</taxon>
        <taxon>Rhodanobacteraceae</taxon>
        <taxon>Dokdonella</taxon>
    </lineage>
</organism>
<dbReference type="EC" id="6.3.5.4" evidence="3"/>
<dbReference type="SUPFAM" id="SSF56235">
    <property type="entry name" value="N-terminal nucleophile aminohydrolases (Ntn hydrolases)"/>
    <property type="match status" value="1"/>
</dbReference>
<name>A0A839F492_9GAMM</name>
<protein>
    <recommendedName>
        <fullName evidence="3">asparagine synthase (glutamine-hydrolyzing)</fullName>
        <ecNumber evidence="3">6.3.5.4</ecNumber>
    </recommendedName>
</protein>
<dbReference type="GO" id="GO:0005829">
    <property type="term" value="C:cytosol"/>
    <property type="evidence" value="ECO:0007669"/>
    <property type="project" value="TreeGrafter"/>
</dbReference>